<organism evidence="1 2">
    <name type="scientific">Paramecium primaurelia</name>
    <dbReference type="NCBI Taxonomy" id="5886"/>
    <lineage>
        <taxon>Eukaryota</taxon>
        <taxon>Sar</taxon>
        <taxon>Alveolata</taxon>
        <taxon>Ciliophora</taxon>
        <taxon>Intramacronucleata</taxon>
        <taxon>Oligohymenophorea</taxon>
        <taxon>Peniculida</taxon>
        <taxon>Parameciidae</taxon>
        <taxon>Paramecium</taxon>
    </lineage>
</organism>
<keyword evidence="2" id="KW-1185">Reference proteome</keyword>
<name>A0A8S1JRW8_PARPR</name>
<accession>A0A8S1JRW8</accession>
<comment type="caution">
    <text evidence="1">The sequence shown here is derived from an EMBL/GenBank/DDBJ whole genome shotgun (WGS) entry which is preliminary data.</text>
</comment>
<dbReference type="Proteomes" id="UP000688137">
    <property type="component" value="Unassembled WGS sequence"/>
</dbReference>
<evidence type="ECO:0000313" key="1">
    <source>
        <dbReference type="EMBL" id="CAD8045392.1"/>
    </source>
</evidence>
<proteinExistence type="predicted"/>
<dbReference type="OMA" id="IHRITYI"/>
<evidence type="ECO:0000313" key="2">
    <source>
        <dbReference type="Proteomes" id="UP000688137"/>
    </source>
</evidence>
<dbReference type="AlphaFoldDB" id="A0A8S1JRW8"/>
<sequence>MHQLGKSGKSKSFKDYSILKKVQSLSKHDDTETDQISILKQKSFDLTTRRNSSILAQELINESSQIHRITYIQDPNQYIGMNLLQQKIWERIQKCSQKYIDEQSNLSIIVLKPDQEFEFVFNISKLSCFSKIKQLTKSLSTHFYGLTKIQLQDPYLSMLIGKIKTQKLDNDMRLFELLNIIMNGKKLLVLQSNMYNDL</sequence>
<reference evidence="1" key="1">
    <citation type="submission" date="2021-01" db="EMBL/GenBank/DDBJ databases">
        <authorList>
            <consortium name="Genoscope - CEA"/>
            <person name="William W."/>
        </authorList>
    </citation>
    <scope>NUCLEOTIDE SEQUENCE</scope>
</reference>
<dbReference type="EMBL" id="CAJJDM010000006">
    <property type="protein sequence ID" value="CAD8045392.1"/>
    <property type="molecule type" value="Genomic_DNA"/>
</dbReference>
<protein>
    <submittedName>
        <fullName evidence="1">Uncharacterized protein</fullName>
    </submittedName>
</protein>
<gene>
    <name evidence="1" type="ORF">PPRIM_AZ9-3.1.T0090396</name>
</gene>